<dbReference type="AlphaFoldDB" id="A0A3N1MG95"/>
<sequence length="703" mass="74676">MIAIDAATAGRERLLPRAMAALHGDSDRWPLWLPVAIGCGIAGYFALAEEPAGWLGAAVLAILVAAAFVLRARPVVRGVLLALAAIAAGFAAIQVSAWTADAPRIERRLPATTVEARIEHAGPRESGMRMVVQPLRIDGWTGPLPRRLRITVPARMGDPGLAPGRRVVLRAVLLPLPAPAVPDAFDFQRQAYFQGLGGLGYATTAPRLVEGEAAGAADAIAGLRHTMTQRIQAAIGGAAGAVAAALVTGERTAIPETVNVAMRDTGLAHLLSISGLHISLVAGIVFLALRTLMAAVPGLALYWPVKKWAALGAILASLFYLLLSGSEVPTQRSFLMSAIVFAAMLVDREAISLRLVAWAAAAILLLVPEAMVGASFQMSFAAVLALVAAYEAGRPRIRALRADLGPSGRVFLYVGLLCFTTVIATAATTPFALYHFNRFAAYAMPANLIAVPLTSFWVMPWAVVAVLAMPFGLEAWPLAAMGWGVELILVAAAWIAAWPGAAWTVPAMPVASLALCTLGGLWLCLWRHAMRLAGLVPILLGLLGIGWYQPPDVLVDGDARAVAVRGPGGYWIFETRAAEIVVDTWLRRAAGDRLPWPEAAGSPHLLPQCDQRLCRFRSQGQRVVVARRRDGLTEACRSAEVVIALVPMRWDCGRGVVAIDRRDLEREGAHAIRLGGGKAQVETVAAARGRRPWTATIAADEDQ</sequence>
<evidence type="ECO:0000259" key="7">
    <source>
        <dbReference type="Pfam" id="PF03772"/>
    </source>
</evidence>
<dbReference type="OrthoDB" id="9790149at2"/>
<dbReference type="EMBL" id="RJKX01000011">
    <property type="protein sequence ID" value="ROQ01640.1"/>
    <property type="molecule type" value="Genomic_DNA"/>
</dbReference>
<keyword evidence="3 6" id="KW-0812">Transmembrane</keyword>
<feature type="transmembrane region" description="Helical" evidence="6">
    <location>
        <begin position="301"/>
        <end position="322"/>
    </location>
</feature>
<feature type="transmembrane region" description="Helical" evidence="6">
    <location>
        <begin position="78"/>
        <end position="100"/>
    </location>
</feature>
<dbReference type="Pfam" id="PF13567">
    <property type="entry name" value="DUF4131"/>
    <property type="match status" value="1"/>
</dbReference>
<evidence type="ECO:0000313" key="9">
    <source>
        <dbReference type="EMBL" id="ROQ01640.1"/>
    </source>
</evidence>
<protein>
    <submittedName>
        <fullName evidence="9">Competence protein ComEC</fullName>
    </submittedName>
</protein>
<feature type="transmembrane region" description="Helical" evidence="6">
    <location>
        <begin position="29"/>
        <end position="47"/>
    </location>
</feature>
<accession>A0A3N1MG95</accession>
<dbReference type="InterPro" id="IPR052159">
    <property type="entry name" value="Competence_DNA_uptake"/>
</dbReference>
<feature type="transmembrane region" description="Helical" evidence="6">
    <location>
        <begin position="410"/>
        <end position="436"/>
    </location>
</feature>
<feature type="domain" description="DUF4131" evidence="8">
    <location>
        <begin position="51"/>
        <end position="205"/>
    </location>
</feature>
<evidence type="ECO:0000259" key="8">
    <source>
        <dbReference type="Pfam" id="PF13567"/>
    </source>
</evidence>
<feature type="transmembrane region" description="Helical" evidence="6">
    <location>
        <begin position="475"/>
        <end position="497"/>
    </location>
</feature>
<gene>
    <name evidence="9" type="ORF">EDC65_0822</name>
</gene>
<dbReference type="NCBIfam" id="TIGR00360">
    <property type="entry name" value="ComEC_N-term"/>
    <property type="match status" value="1"/>
</dbReference>
<dbReference type="InterPro" id="IPR025405">
    <property type="entry name" value="DUF4131"/>
</dbReference>
<dbReference type="Pfam" id="PF03772">
    <property type="entry name" value="Competence"/>
    <property type="match status" value="1"/>
</dbReference>
<name>A0A3N1MG95_9PROT</name>
<evidence type="ECO:0000256" key="3">
    <source>
        <dbReference type="ARBA" id="ARBA00022692"/>
    </source>
</evidence>
<dbReference type="PANTHER" id="PTHR30619:SF1">
    <property type="entry name" value="RECOMBINATION PROTEIN 2"/>
    <property type="match status" value="1"/>
</dbReference>
<dbReference type="GO" id="GO:0005886">
    <property type="term" value="C:plasma membrane"/>
    <property type="evidence" value="ECO:0007669"/>
    <property type="project" value="UniProtKB-SubCell"/>
</dbReference>
<feature type="transmembrane region" description="Helical" evidence="6">
    <location>
        <begin position="503"/>
        <end position="525"/>
    </location>
</feature>
<comment type="caution">
    <text evidence="9">The sequence shown here is derived from an EMBL/GenBank/DDBJ whole genome shotgun (WGS) entry which is preliminary data.</text>
</comment>
<keyword evidence="5 6" id="KW-0472">Membrane</keyword>
<organism evidence="9 10">
    <name type="scientific">Stella humosa</name>
    <dbReference type="NCBI Taxonomy" id="94"/>
    <lineage>
        <taxon>Bacteria</taxon>
        <taxon>Pseudomonadati</taxon>
        <taxon>Pseudomonadota</taxon>
        <taxon>Alphaproteobacteria</taxon>
        <taxon>Rhodospirillales</taxon>
        <taxon>Stellaceae</taxon>
        <taxon>Stella</taxon>
    </lineage>
</organism>
<evidence type="ECO:0000256" key="1">
    <source>
        <dbReference type="ARBA" id="ARBA00004651"/>
    </source>
</evidence>
<reference evidence="9 10" key="1">
    <citation type="submission" date="2018-11" db="EMBL/GenBank/DDBJ databases">
        <title>Genomic Encyclopedia of Type Strains, Phase IV (KMG-IV): sequencing the most valuable type-strain genomes for metagenomic binning, comparative biology and taxonomic classification.</title>
        <authorList>
            <person name="Goeker M."/>
        </authorList>
    </citation>
    <scope>NUCLEOTIDE SEQUENCE [LARGE SCALE GENOMIC DNA]</scope>
    <source>
        <strain evidence="9 10">DSM 5900</strain>
    </source>
</reference>
<evidence type="ECO:0000256" key="2">
    <source>
        <dbReference type="ARBA" id="ARBA00022475"/>
    </source>
</evidence>
<proteinExistence type="predicted"/>
<keyword evidence="4 6" id="KW-1133">Transmembrane helix</keyword>
<evidence type="ECO:0000256" key="6">
    <source>
        <dbReference type="SAM" id="Phobius"/>
    </source>
</evidence>
<dbReference type="InterPro" id="IPR004477">
    <property type="entry name" value="ComEC_N"/>
</dbReference>
<feature type="transmembrane region" description="Helical" evidence="6">
    <location>
        <begin position="267"/>
        <end position="289"/>
    </location>
</feature>
<dbReference type="PANTHER" id="PTHR30619">
    <property type="entry name" value="DNA INTERNALIZATION/COMPETENCE PROTEIN COMEC/REC2"/>
    <property type="match status" value="1"/>
</dbReference>
<comment type="subcellular location">
    <subcellularLocation>
        <location evidence="1">Cell membrane</location>
        <topology evidence="1">Multi-pass membrane protein</topology>
    </subcellularLocation>
</comment>
<dbReference type="RefSeq" id="WP_123688379.1">
    <property type="nucleotide sequence ID" value="NZ_AP019700.1"/>
</dbReference>
<evidence type="ECO:0000313" key="10">
    <source>
        <dbReference type="Proteomes" id="UP000278222"/>
    </source>
</evidence>
<evidence type="ECO:0000256" key="5">
    <source>
        <dbReference type="ARBA" id="ARBA00023136"/>
    </source>
</evidence>
<evidence type="ECO:0000256" key="4">
    <source>
        <dbReference type="ARBA" id="ARBA00022989"/>
    </source>
</evidence>
<feature type="transmembrane region" description="Helical" evidence="6">
    <location>
        <begin position="54"/>
        <end position="72"/>
    </location>
</feature>
<feature type="transmembrane region" description="Helical" evidence="6">
    <location>
        <begin position="532"/>
        <end position="548"/>
    </location>
</feature>
<keyword evidence="2" id="KW-1003">Cell membrane</keyword>
<dbReference type="Proteomes" id="UP000278222">
    <property type="component" value="Unassembled WGS sequence"/>
</dbReference>
<keyword evidence="10" id="KW-1185">Reference proteome</keyword>
<feature type="transmembrane region" description="Helical" evidence="6">
    <location>
        <begin position="357"/>
        <end position="390"/>
    </location>
</feature>
<feature type="domain" description="ComEC/Rec2-related protein" evidence="7">
    <location>
        <begin position="246"/>
        <end position="528"/>
    </location>
</feature>
<feature type="transmembrane region" description="Helical" evidence="6">
    <location>
        <begin position="448"/>
        <end position="468"/>
    </location>
</feature>